<dbReference type="EMBL" id="NGMM01000004">
    <property type="protein sequence ID" value="OTP14382.1"/>
    <property type="molecule type" value="Genomic_DNA"/>
</dbReference>
<comment type="caution">
    <text evidence="1">The sequence shown here is derived from an EMBL/GenBank/DDBJ whole genome shotgun (WGS) entry which is preliminary data.</text>
</comment>
<evidence type="ECO:0000313" key="1">
    <source>
        <dbReference type="EMBL" id="OTP14382.1"/>
    </source>
</evidence>
<organism evidence="1">
    <name type="scientific">Candidatus Enterococcus clewellii</name>
    <dbReference type="NCBI Taxonomy" id="1834193"/>
    <lineage>
        <taxon>Bacteria</taxon>
        <taxon>Bacillati</taxon>
        <taxon>Bacillota</taxon>
        <taxon>Bacilli</taxon>
        <taxon>Lactobacillales</taxon>
        <taxon>Enterococcaceae</taxon>
        <taxon>Enterococcus</taxon>
    </lineage>
</organism>
<name>A0A242K4X5_9ENTE</name>
<gene>
    <name evidence="1" type="ORF">A5888_002483</name>
</gene>
<reference evidence="1" key="1">
    <citation type="submission" date="2017-05" db="EMBL/GenBank/DDBJ databases">
        <title>The Genome Sequence of Enterococcus sp. 9E7_DIV0242.</title>
        <authorList>
            <consortium name="The Broad Institute Genomics Platform"/>
            <consortium name="The Broad Institute Genomic Center for Infectious Diseases"/>
            <person name="Earl A."/>
            <person name="Manson A."/>
            <person name="Schwartman J."/>
            <person name="Gilmore M."/>
            <person name="Abouelleil A."/>
            <person name="Cao P."/>
            <person name="Chapman S."/>
            <person name="Cusick C."/>
            <person name="Shea T."/>
            <person name="Young S."/>
            <person name="Neafsey D."/>
            <person name="Nusbaum C."/>
            <person name="Birren B."/>
        </authorList>
    </citation>
    <scope>NUCLEOTIDE SEQUENCE [LARGE SCALE GENOMIC DNA]</scope>
    <source>
        <strain evidence="1">9E7_DIV0242</strain>
    </source>
</reference>
<sequence>MSFKEEIEQLKETFQQTKDKGKALGDKYAEEGKNIGNEYKEKGKEVGKQFKDLSGGLKDRFKSVSYTHLDVYKRQVYAGASDSFCSQSKQDQWVCRYSFGEIPCFFLKRKLK</sequence>
<accession>A0A242K4X5</accession>
<dbReference type="AlphaFoldDB" id="A0A242K4X5"/>
<proteinExistence type="predicted"/>
<protein>
    <submittedName>
        <fullName evidence="1">Uncharacterized protein</fullName>
    </submittedName>
</protein>